<dbReference type="Proteomes" id="UP000075230">
    <property type="component" value="Unassembled WGS sequence"/>
</dbReference>
<gene>
    <name evidence="1" type="ORF">RIB2604_01808760</name>
</gene>
<reference evidence="1 2" key="1">
    <citation type="journal article" date="2016" name="DNA Res.">
        <title>Genome sequence of Aspergillus luchuensis NBRC 4314.</title>
        <authorList>
            <person name="Yamada O."/>
            <person name="Machida M."/>
            <person name="Hosoyama A."/>
            <person name="Goto M."/>
            <person name="Takahashi T."/>
            <person name="Futagami T."/>
            <person name="Yamagata Y."/>
            <person name="Takeuchi M."/>
            <person name="Kobayashi T."/>
            <person name="Koike H."/>
            <person name="Abe K."/>
            <person name="Asai K."/>
            <person name="Arita M."/>
            <person name="Fujita N."/>
            <person name="Fukuda K."/>
            <person name="Higa K."/>
            <person name="Horikawa H."/>
            <person name="Ishikawa T."/>
            <person name="Jinno K."/>
            <person name="Kato Y."/>
            <person name="Kirimura K."/>
            <person name="Mizutani O."/>
            <person name="Nakasone K."/>
            <person name="Sano M."/>
            <person name="Shiraishi Y."/>
            <person name="Tsukahara M."/>
            <person name="Gomi K."/>
        </authorList>
    </citation>
    <scope>NUCLEOTIDE SEQUENCE [LARGE SCALE GENOMIC DNA]</scope>
    <source>
        <strain evidence="1 2">RIB 2604</strain>
    </source>
</reference>
<organism evidence="1 2">
    <name type="scientific">Aspergillus kawachii</name>
    <name type="common">White koji mold</name>
    <name type="synonym">Aspergillus awamori var. kawachi</name>
    <dbReference type="NCBI Taxonomy" id="1069201"/>
    <lineage>
        <taxon>Eukaryota</taxon>
        <taxon>Fungi</taxon>
        <taxon>Dikarya</taxon>
        <taxon>Ascomycota</taxon>
        <taxon>Pezizomycotina</taxon>
        <taxon>Eurotiomycetes</taxon>
        <taxon>Eurotiomycetidae</taxon>
        <taxon>Eurotiales</taxon>
        <taxon>Aspergillaceae</taxon>
        <taxon>Aspergillus</taxon>
        <taxon>Aspergillus subgen. Circumdati</taxon>
    </lineage>
</organism>
<sequence length="35" mass="3681">MLHSQSARIPPPPMVHSIKALGKPPYVGSVTGTLI</sequence>
<protein>
    <submittedName>
        <fullName evidence="1">Conidial pigment biosynthesis oxidase Abr1/brown 1</fullName>
    </submittedName>
</protein>
<dbReference type="EMBL" id="BCWF01000018">
    <property type="protein sequence ID" value="GAT25040.1"/>
    <property type="molecule type" value="Genomic_DNA"/>
</dbReference>
<name>A0A146FGB1_ASPKA</name>
<reference evidence="2" key="2">
    <citation type="submission" date="2016-02" db="EMBL/GenBank/DDBJ databases">
        <title>Genome sequencing of Aspergillus luchuensis NBRC 4314.</title>
        <authorList>
            <person name="Yamada O."/>
        </authorList>
    </citation>
    <scope>NUCLEOTIDE SEQUENCE [LARGE SCALE GENOMIC DNA]</scope>
    <source>
        <strain evidence="2">RIB 2604</strain>
    </source>
</reference>
<comment type="caution">
    <text evidence="1">The sequence shown here is derived from an EMBL/GenBank/DDBJ whole genome shotgun (WGS) entry which is preliminary data.</text>
</comment>
<proteinExistence type="predicted"/>
<dbReference type="AlphaFoldDB" id="A0A146FGB1"/>
<evidence type="ECO:0000313" key="2">
    <source>
        <dbReference type="Proteomes" id="UP000075230"/>
    </source>
</evidence>
<evidence type="ECO:0000313" key="1">
    <source>
        <dbReference type="EMBL" id="GAT25040.1"/>
    </source>
</evidence>
<accession>A0A146FGB1</accession>